<sequence>MEFRIIAKEYQAGKGSWRQTWSVESGNRHGVQEIGEKVLRGKGDDITFLGKLLGGLSKEGRVGEESLDKHPQTGRPPSITSLQPRTLLAPRSPNINQKADVDKIEAAAPGQAELAPIARDSYMHSSERIML</sequence>
<protein>
    <submittedName>
        <fullName evidence="2">Uncharacterized protein</fullName>
    </submittedName>
</protein>
<keyword evidence="3" id="KW-1185">Reference proteome</keyword>
<evidence type="ECO:0000256" key="1">
    <source>
        <dbReference type="SAM" id="MobiDB-lite"/>
    </source>
</evidence>
<feature type="compositionally biased region" description="Basic and acidic residues" evidence="1">
    <location>
        <begin position="60"/>
        <end position="71"/>
    </location>
</feature>
<proteinExistence type="predicted"/>
<dbReference type="AlphaFoldDB" id="A0A5B7GUX7"/>
<evidence type="ECO:0000313" key="2">
    <source>
        <dbReference type="EMBL" id="MPC61433.1"/>
    </source>
</evidence>
<name>A0A5B7GUX7_PORTR</name>
<feature type="region of interest" description="Disordered" evidence="1">
    <location>
        <begin position="60"/>
        <end position="95"/>
    </location>
</feature>
<reference evidence="2 3" key="1">
    <citation type="submission" date="2019-05" db="EMBL/GenBank/DDBJ databases">
        <title>Another draft genome of Portunus trituberculatus and its Hox gene families provides insights of decapod evolution.</title>
        <authorList>
            <person name="Jeong J.-H."/>
            <person name="Song I."/>
            <person name="Kim S."/>
            <person name="Choi T."/>
            <person name="Kim D."/>
            <person name="Ryu S."/>
            <person name="Kim W."/>
        </authorList>
    </citation>
    <scope>NUCLEOTIDE SEQUENCE [LARGE SCALE GENOMIC DNA]</scope>
    <source>
        <tissue evidence="2">Muscle</tissue>
    </source>
</reference>
<dbReference type="Proteomes" id="UP000324222">
    <property type="component" value="Unassembled WGS sequence"/>
</dbReference>
<accession>A0A5B7GUX7</accession>
<evidence type="ECO:0000313" key="3">
    <source>
        <dbReference type="Proteomes" id="UP000324222"/>
    </source>
</evidence>
<gene>
    <name evidence="2" type="ORF">E2C01_055505</name>
</gene>
<dbReference type="EMBL" id="VSRR010018538">
    <property type="protein sequence ID" value="MPC61433.1"/>
    <property type="molecule type" value="Genomic_DNA"/>
</dbReference>
<comment type="caution">
    <text evidence="2">The sequence shown here is derived from an EMBL/GenBank/DDBJ whole genome shotgun (WGS) entry which is preliminary data.</text>
</comment>
<organism evidence="2 3">
    <name type="scientific">Portunus trituberculatus</name>
    <name type="common">Swimming crab</name>
    <name type="synonym">Neptunus trituberculatus</name>
    <dbReference type="NCBI Taxonomy" id="210409"/>
    <lineage>
        <taxon>Eukaryota</taxon>
        <taxon>Metazoa</taxon>
        <taxon>Ecdysozoa</taxon>
        <taxon>Arthropoda</taxon>
        <taxon>Crustacea</taxon>
        <taxon>Multicrustacea</taxon>
        <taxon>Malacostraca</taxon>
        <taxon>Eumalacostraca</taxon>
        <taxon>Eucarida</taxon>
        <taxon>Decapoda</taxon>
        <taxon>Pleocyemata</taxon>
        <taxon>Brachyura</taxon>
        <taxon>Eubrachyura</taxon>
        <taxon>Portunoidea</taxon>
        <taxon>Portunidae</taxon>
        <taxon>Portuninae</taxon>
        <taxon>Portunus</taxon>
    </lineage>
</organism>